<dbReference type="PROSITE" id="PS50812">
    <property type="entry name" value="PWWP"/>
    <property type="match status" value="1"/>
</dbReference>
<evidence type="ECO:0000313" key="4">
    <source>
        <dbReference type="Proteomes" id="UP000594638"/>
    </source>
</evidence>
<dbReference type="InterPro" id="IPR053063">
    <property type="entry name" value="PWWP_domain_containing_PDP"/>
</dbReference>
<proteinExistence type="predicted"/>
<gene>
    <name evidence="3" type="ORF">OLEA9_A092632</name>
</gene>
<dbReference type="CDD" id="cd05162">
    <property type="entry name" value="PWWP"/>
    <property type="match status" value="1"/>
</dbReference>
<name>A0A8S0VMI5_OLEEU</name>
<feature type="region of interest" description="Disordered" evidence="1">
    <location>
        <begin position="1012"/>
        <end position="1080"/>
    </location>
</feature>
<dbReference type="InterPro" id="IPR000313">
    <property type="entry name" value="PWWP_dom"/>
</dbReference>
<dbReference type="Gramene" id="OE9A092632T7">
    <property type="protein sequence ID" value="OE9A092632C7"/>
    <property type="gene ID" value="OE9A092632"/>
</dbReference>
<reference evidence="3 4" key="1">
    <citation type="submission" date="2019-12" db="EMBL/GenBank/DDBJ databases">
        <authorList>
            <person name="Alioto T."/>
            <person name="Alioto T."/>
            <person name="Gomez Garrido J."/>
        </authorList>
    </citation>
    <scope>NUCLEOTIDE SEQUENCE [LARGE SCALE GENOMIC DNA]</scope>
</reference>
<dbReference type="Gene3D" id="2.30.30.140">
    <property type="match status" value="1"/>
</dbReference>
<dbReference type="Gramene" id="OE9A092632T8">
    <property type="protein sequence ID" value="OE9A092632C8"/>
    <property type="gene ID" value="OE9A092632"/>
</dbReference>
<dbReference type="Gramene" id="OE9A092632T2">
    <property type="protein sequence ID" value="OE9A092632C2"/>
    <property type="gene ID" value="OE9A092632"/>
</dbReference>
<evidence type="ECO:0000256" key="1">
    <source>
        <dbReference type="SAM" id="MobiDB-lite"/>
    </source>
</evidence>
<dbReference type="Gramene" id="OE9A092632T4">
    <property type="protein sequence ID" value="OE9A092632C4"/>
    <property type="gene ID" value="OE9A092632"/>
</dbReference>
<dbReference type="SUPFAM" id="SSF63748">
    <property type="entry name" value="Tudor/PWWP/MBT"/>
    <property type="match status" value="1"/>
</dbReference>
<dbReference type="Gramene" id="OE9A092632T3">
    <property type="protein sequence ID" value="OE9A092632C3"/>
    <property type="gene ID" value="OE9A092632"/>
</dbReference>
<feature type="domain" description="PWWP" evidence="2">
    <location>
        <begin position="803"/>
        <end position="864"/>
    </location>
</feature>
<dbReference type="Pfam" id="PF00855">
    <property type="entry name" value="PWWP"/>
    <property type="match status" value="1"/>
</dbReference>
<dbReference type="Gramene" id="OE9A092632T5">
    <property type="protein sequence ID" value="OE9A092632C5"/>
    <property type="gene ID" value="OE9A092632"/>
</dbReference>
<protein>
    <recommendedName>
        <fullName evidence="2">PWWP domain-containing protein</fullName>
    </recommendedName>
</protein>
<accession>A0A8S0VMI5</accession>
<evidence type="ECO:0000259" key="2">
    <source>
        <dbReference type="PROSITE" id="PS50812"/>
    </source>
</evidence>
<keyword evidence="4" id="KW-1185">Reference proteome</keyword>
<dbReference type="PANTHER" id="PTHR42851:SF4">
    <property type="entry name" value="PWWP DOMAIN-CONTAINING PROTEIN"/>
    <property type="match status" value="1"/>
</dbReference>
<dbReference type="Gramene" id="OE9A092632T1">
    <property type="protein sequence ID" value="OE9A092632C1"/>
    <property type="gene ID" value="OE9A092632"/>
</dbReference>
<dbReference type="Proteomes" id="UP000594638">
    <property type="component" value="Unassembled WGS sequence"/>
</dbReference>
<dbReference type="EMBL" id="CACTIH010010821">
    <property type="protein sequence ID" value="CAA3033687.1"/>
    <property type="molecule type" value="Genomic_DNA"/>
</dbReference>
<dbReference type="OrthoDB" id="62853at2759"/>
<organism evidence="3 4">
    <name type="scientific">Olea europaea subsp. europaea</name>
    <dbReference type="NCBI Taxonomy" id="158383"/>
    <lineage>
        <taxon>Eukaryota</taxon>
        <taxon>Viridiplantae</taxon>
        <taxon>Streptophyta</taxon>
        <taxon>Embryophyta</taxon>
        <taxon>Tracheophyta</taxon>
        <taxon>Spermatophyta</taxon>
        <taxon>Magnoliopsida</taxon>
        <taxon>eudicotyledons</taxon>
        <taxon>Gunneridae</taxon>
        <taxon>Pentapetalae</taxon>
        <taxon>asterids</taxon>
        <taxon>lamiids</taxon>
        <taxon>Lamiales</taxon>
        <taxon>Oleaceae</taxon>
        <taxon>Oleeae</taxon>
        <taxon>Olea</taxon>
    </lineage>
</organism>
<feature type="region of interest" description="Disordered" evidence="1">
    <location>
        <begin position="1118"/>
        <end position="1141"/>
    </location>
</feature>
<feature type="region of interest" description="Disordered" evidence="1">
    <location>
        <begin position="173"/>
        <end position="201"/>
    </location>
</feature>
<comment type="caution">
    <text evidence="3">The sequence shown here is derived from an EMBL/GenBank/DDBJ whole genome shotgun (WGS) entry which is preliminary data.</text>
</comment>
<feature type="region of interest" description="Disordered" evidence="1">
    <location>
        <begin position="1237"/>
        <end position="1287"/>
    </location>
</feature>
<evidence type="ECO:0000313" key="3">
    <source>
        <dbReference type="EMBL" id="CAA3033687.1"/>
    </source>
</evidence>
<sequence>MEDEHGDVGPVISGISEPTESIILPNETLMENLECENQIDGSYSEGGGGEIMVEVVGSDVFVDRVSDVKEGDLGSGEVGELRGCTSDNRNEAATHDFQEVTNASTEVAENKVEEVEGEETALSGLSHIAEEVEVRFSESVYGGAHAVCGVESQGDHEARIPVNEVVMEKSDAVVREEGGSKQEASDKDGANNATPEVSDHPVEVSVGEEDVAVHKEEMLHLDDNVASDDTLIMNSIPSHEMIDATSGSEVAHVEASPNLSCEVPNIVPFDGNDKSVGDVGLVHDGSEPMIKKTQMASSSNVLASDHETQVCGRDVLPTGTFVVGPVIDRLNEDSILKSYDIISDSKDDNLGLKDFDSMNSGTGHGNNSVSHACSESIHEQTFVSERGEVTTMDVDGVLDVKDEGSGIDLSDMTCSSNDKILKSNGNFENDLAQRNKVSCNEPTESADGGDNNVIDEDKLLKVKGESDVMNSQAILTGLKVNFSNTTNSTLLGDEYLVQADSGMYTDQPLVATAEVEVINDQKVANSNKDLDRDAFIQEDDKEIIAEAPLQSLYEHPGTVKILASDVPAKNTYVSTTGEKSKTETTGVQMADDDVIVNDSAVVAEVEVGNFVEENRSIQDGKQEGAFQITEQFTRALDKDEIKSHIVDNAISNKGANIEVVSEDKIMTGLDVANEQLEIPLAADDISLVEGNHSEANYVYNVVSTEGENQAVEAEDGSGMISGNNIVLGNASEPKFMEEQQEREDNDISHKVEEDDCKEPIIGIEEHSSETDQSKISNEELLSPVSSNRSQYLWLAENEGQLSVSDLVWGKVRSHPWWPGQIFDPADASEKAMKYCKKDCFLIAYFGDRTFAWNDLSVLKPFRSHFSQIEKQSNSEAFQNAVESALEEVSRRVELGLACPCIPREALDKIDVQTVENTGIREESSRRYGVDRSTKATSFEPTKLLDYVRELASAASHGADRLDLVIAQSQLLAYSRYKGQHTQIEFVFSGELLENDAHTQSSDAVDDFLGKAASHKRKDTPMDSLQPRKKERSFKEIMGDIAYSPDGEGEPDAKDSSKSISSSSGRKRKTLDSFADGSDPRGIVHAAKVSTNISPTLKPSFKIGECIRRVASQLTAPTLSSSKGNIDQTGIESGPQINEPHEEGSMVVPEELSSLDEKLSQLKLAAQDPSKGHSYLRSNVTFFTGFRSLIALNRRGRKKKASLAADGTGEFEFDDANDSYWTDRIVQNYSGEQLLQARENGGGQYPPVPYDPEKYQNSGRRPHSRKRYSSGNLGKTSEESNEDVNKRKQESLPAELVLNFAERDSLPSEISLTRIFKRFGPLMESKTEVDRDSGRAKVIFKRNSDAEVAFSSAAKFNIFGPVLVNYQLVHSLTTSVQSFPLAIYQGQEDAT</sequence>
<dbReference type="PANTHER" id="PTHR42851">
    <property type="entry name" value="ALDOLASE-RELATED"/>
    <property type="match status" value="1"/>
</dbReference>
<dbReference type="Gramene" id="OE9A092632T6">
    <property type="protein sequence ID" value="OE9A092632C6"/>
    <property type="gene ID" value="OE9A092632"/>
</dbReference>
<feature type="compositionally biased region" description="Basic and acidic residues" evidence="1">
    <location>
        <begin position="173"/>
        <end position="189"/>
    </location>
</feature>
<dbReference type="SMART" id="SM00293">
    <property type="entry name" value="PWWP"/>
    <property type="match status" value="1"/>
</dbReference>
<feature type="compositionally biased region" description="Polar residues" evidence="1">
    <location>
        <begin position="1118"/>
        <end position="1130"/>
    </location>
</feature>